<dbReference type="InterPro" id="IPR011006">
    <property type="entry name" value="CheY-like_superfamily"/>
</dbReference>
<dbReference type="CDD" id="cd06170">
    <property type="entry name" value="LuxR_C_like"/>
    <property type="match status" value="1"/>
</dbReference>
<dbReference type="EMBL" id="JAWDID010000022">
    <property type="protein sequence ID" value="MDU0341316.1"/>
    <property type="molecule type" value="Genomic_DNA"/>
</dbReference>
<dbReference type="SUPFAM" id="SSF52172">
    <property type="entry name" value="CheY-like"/>
    <property type="match status" value="1"/>
</dbReference>
<sequence>MISVGIVDEHPLMAEGIKSVLRRRTGSAVTVTGASVEEILASPSNWQVDVLIIGLNTPDADFQAMTKLRKERPDTKIIAFVSLADADHAMRTLDSGADAYLLKSGRADELFEAIEAVRRGEIYVTPSFATKVIGALQSKALEKRTAESTRLSIREEQIVHLLLCGKRNREIARTLALSEKTVKGYMTGLMTKLRARNRLEVVIAAQRLNSAPRRHELNDGTRA</sequence>
<dbReference type="SUPFAM" id="SSF46894">
    <property type="entry name" value="C-terminal effector domain of the bipartite response regulators"/>
    <property type="match status" value="1"/>
</dbReference>
<evidence type="ECO:0000259" key="5">
    <source>
        <dbReference type="PROSITE" id="PS50110"/>
    </source>
</evidence>
<dbReference type="PROSITE" id="PS50043">
    <property type="entry name" value="HTH_LUXR_2"/>
    <property type="match status" value="1"/>
</dbReference>
<dbReference type="InterPro" id="IPR058245">
    <property type="entry name" value="NreC/VraR/RcsB-like_REC"/>
</dbReference>
<evidence type="ECO:0000256" key="2">
    <source>
        <dbReference type="ARBA" id="ARBA00023125"/>
    </source>
</evidence>
<protein>
    <submittedName>
        <fullName evidence="6">Response regulator transcription factor</fullName>
    </submittedName>
</protein>
<dbReference type="RefSeq" id="WP_316019143.1">
    <property type="nucleotide sequence ID" value="NZ_JAWDID010000022.1"/>
</dbReference>
<dbReference type="InterPro" id="IPR000792">
    <property type="entry name" value="Tscrpt_reg_LuxR_C"/>
</dbReference>
<evidence type="ECO:0000256" key="3">
    <source>
        <dbReference type="PROSITE-ProRule" id="PRU00169"/>
    </source>
</evidence>
<evidence type="ECO:0000256" key="1">
    <source>
        <dbReference type="ARBA" id="ARBA00022553"/>
    </source>
</evidence>
<feature type="domain" description="HTH luxR-type" evidence="4">
    <location>
        <begin position="144"/>
        <end position="209"/>
    </location>
</feature>
<reference evidence="6 7" key="1">
    <citation type="submission" date="2023-09" db="EMBL/GenBank/DDBJ databases">
        <title>Whole genome shotgun sequencing (WGS) of Bosea sp. ZW T0_25, isolated from stored onions (Allium cepa).</title>
        <authorList>
            <person name="Stoll D.A."/>
            <person name="Huch M."/>
        </authorList>
    </citation>
    <scope>NUCLEOTIDE SEQUENCE [LARGE SCALE GENOMIC DNA]</scope>
    <source>
        <strain evidence="6 7">ZW T0_25</strain>
    </source>
</reference>
<keyword evidence="7" id="KW-1185">Reference proteome</keyword>
<evidence type="ECO:0000313" key="7">
    <source>
        <dbReference type="Proteomes" id="UP001254257"/>
    </source>
</evidence>
<dbReference type="InterPro" id="IPR016032">
    <property type="entry name" value="Sig_transdc_resp-reg_C-effctor"/>
</dbReference>
<dbReference type="SMART" id="SM00421">
    <property type="entry name" value="HTH_LUXR"/>
    <property type="match status" value="1"/>
</dbReference>
<accession>A0ABU3S9E3</accession>
<dbReference type="CDD" id="cd17535">
    <property type="entry name" value="REC_NarL-like"/>
    <property type="match status" value="1"/>
</dbReference>
<dbReference type="InterPro" id="IPR001789">
    <property type="entry name" value="Sig_transdc_resp-reg_receiver"/>
</dbReference>
<dbReference type="PROSITE" id="PS50110">
    <property type="entry name" value="RESPONSE_REGULATORY"/>
    <property type="match status" value="1"/>
</dbReference>
<keyword evidence="1" id="KW-0597">Phosphoprotein</keyword>
<dbReference type="Pfam" id="PF00196">
    <property type="entry name" value="GerE"/>
    <property type="match status" value="1"/>
</dbReference>
<gene>
    <name evidence="6" type="ORF">RKE40_15560</name>
</gene>
<dbReference type="SMART" id="SM00448">
    <property type="entry name" value="REC"/>
    <property type="match status" value="1"/>
</dbReference>
<dbReference type="Proteomes" id="UP001254257">
    <property type="component" value="Unassembled WGS sequence"/>
</dbReference>
<evidence type="ECO:0000259" key="4">
    <source>
        <dbReference type="PROSITE" id="PS50043"/>
    </source>
</evidence>
<organism evidence="6 7">
    <name type="scientific">Bosea rubneri</name>
    <dbReference type="NCBI Taxonomy" id="3075434"/>
    <lineage>
        <taxon>Bacteria</taxon>
        <taxon>Pseudomonadati</taxon>
        <taxon>Pseudomonadota</taxon>
        <taxon>Alphaproteobacteria</taxon>
        <taxon>Hyphomicrobiales</taxon>
        <taxon>Boseaceae</taxon>
        <taxon>Bosea</taxon>
    </lineage>
</organism>
<evidence type="ECO:0000313" key="6">
    <source>
        <dbReference type="EMBL" id="MDU0341316.1"/>
    </source>
</evidence>
<proteinExistence type="predicted"/>
<feature type="domain" description="Response regulatory" evidence="5">
    <location>
        <begin position="3"/>
        <end position="118"/>
    </location>
</feature>
<dbReference type="InterPro" id="IPR051015">
    <property type="entry name" value="EvgA-like"/>
</dbReference>
<dbReference type="Gene3D" id="3.40.50.2300">
    <property type="match status" value="1"/>
</dbReference>
<dbReference type="PANTHER" id="PTHR45566:SF2">
    <property type="entry name" value="NARL SUBFAMILY"/>
    <property type="match status" value="1"/>
</dbReference>
<comment type="caution">
    <text evidence="6">The sequence shown here is derived from an EMBL/GenBank/DDBJ whole genome shotgun (WGS) entry which is preliminary data.</text>
</comment>
<dbReference type="PANTHER" id="PTHR45566">
    <property type="entry name" value="HTH-TYPE TRANSCRIPTIONAL REGULATOR YHJB-RELATED"/>
    <property type="match status" value="1"/>
</dbReference>
<dbReference type="PRINTS" id="PR00038">
    <property type="entry name" value="HTHLUXR"/>
</dbReference>
<dbReference type="Pfam" id="PF00072">
    <property type="entry name" value="Response_reg"/>
    <property type="match status" value="1"/>
</dbReference>
<comment type="caution">
    <text evidence="3">Lacks conserved residue(s) required for the propagation of feature annotation.</text>
</comment>
<keyword evidence="2" id="KW-0238">DNA-binding</keyword>
<name>A0ABU3S9E3_9HYPH</name>